<sequence length="323" mass="36974">MNDSDLFVKKCLAGFCPQLSNSSLTMNVHHRYVRLFPSLLGSPRAALFSQDSAEKLYSHQKQAKSNNSATDLESNPYYQKYADKINKLKMSNSKEYERRIKLMNEQQEKPSSHLNNTNVKNPTSTFDQVKEKEVQSKTGKRKTLDSILKLELVNSLTAEEIGSLWVDHYSNKDAVSAIIPKDVFHILQTTAQMYPLFVYPVPRKDGYEMFVGQFGSNDFYFTSLINYQRHQENAPSQLTLNHYTELLTEKGIVLMSAMVTDDQISVPDAQLLSYLVQYFHTEHPKLLRDFNFSPKDFDFQTIIEAMNSGLAARAGVSVHNEHH</sequence>
<dbReference type="EMBL" id="LR783206">
    <property type="protein sequence ID" value="CAB3224705.1"/>
    <property type="molecule type" value="mRNA"/>
</dbReference>
<name>A0A6F9D7V2_9ASCI</name>
<evidence type="ECO:0000313" key="6">
    <source>
        <dbReference type="EMBL" id="CAB3224705.1"/>
    </source>
</evidence>
<dbReference type="PANTHER" id="PTHR13126:SF0">
    <property type="entry name" value="ATP SYNTHASE MITOCHONDRIAL F1 COMPLEX ASSEMBLY FACTOR 1"/>
    <property type="match status" value="1"/>
</dbReference>
<evidence type="ECO:0000256" key="3">
    <source>
        <dbReference type="ARBA" id="ARBA00022946"/>
    </source>
</evidence>
<dbReference type="GO" id="GO:0005739">
    <property type="term" value="C:mitochondrion"/>
    <property type="evidence" value="ECO:0007669"/>
    <property type="project" value="UniProtKB-SubCell"/>
</dbReference>
<comment type="similarity">
    <text evidence="2">Belongs to the ATP11 family.</text>
</comment>
<protein>
    <submittedName>
        <fullName evidence="6">ATP synthase mitochondrial F1 complex assembly factor 1-like</fullName>
    </submittedName>
</protein>
<evidence type="ECO:0000256" key="5">
    <source>
        <dbReference type="SAM" id="MobiDB-lite"/>
    </source>
</evidence>
<comment type="subcellular location">
    <subcellularLocation>
        <location evidence="1">Mitochondrion</location>
    </subcellularLocation>
</comment>
<organism evidence="6">
    <name type="scientific">Phallusia mammillata</name>
    <dbReference type="NCBI Taxonomy" id="59560"/>
    <lineage>
        <taxon>Eukaryota</taxon>
        <taxon>Metazoa</taxon>
        <taxon>Chordata</taxon>
        <taxon>Tunicata</taxon>
        <taxon>Ascidiacea</taxon>
        <taxon>Phlebobranchia</taxon>
        <taxon>Ascidiidae</taxon>
        <taxon>Phallusia</taxon>
    </lineage>
</organism>
<evidence type="ECO:0000256" key="1">
    <source>
        <dbReference type="ARBA" id="ARBA00004173"/>
    </source>
</evidence>
<dbReference type="GO" id="GO:0033615">
    <property type="term" value="P:mitochondrial proton-transporting ATP synthase complex assembly"/>
    <property type="evidence" value="ECO:0007669"/>
    <property type="project" value="TreeGrafter"/>
</dbReference>
<keyword evidence="3" id="KW-0809">Transit peptide</keyword>
<evidence type="ECO:0000256" key="4">
    <source>
        <dbReference type="ARBA" id="ARBA00023128"/>
    </source>
</evidence>
<dbReference type="AlphaFoldDB" id="A0A6F9D7V2"/>
<accession>A0A6F9D7V2</accession>
<dbReference type="Pfam" id="PF06644">
    <property type="entry name" value="ATP11"/>
    <property type="match status" value="1"/>
</dbReference>
<feature type="compositionally biased region" description="Polar residues" evidence="5">
    <location>
        <begin position="112"/>
        <end position="127"/>
    </location>
</feature>
<feature type="region of interest" description="Disordered" evidence="5">
    <location>
        <begin position="104"/>
        <end position="134"/>
    </location>
</feature>
<dbReference type="PANTHER" id="PTHR13126">
    <property type="entry name" value="CHAPERONE ATP11"/>
    <property type="match status" value="1"/>
</dbReference>
<evidence type="ECO:0000256" key="2">
    <source>
        <dbReference type="ARBA" id="ARBA00009116"/>
    </source>
</evidence>
<dbReference type="InterPro" id="IPR010591">
    <property type="entry name" value="ATP11"/>
</dbReference>
<reference evidence="6" key="1">
    <citation type="submission" date="2020-04" db="EMBL/GenBank/DDBJ databases">
        <authorList>
            <person name="Neveu A P."/>
        </authorList>
    </citation>
    <scope>NUCLEOTIDE SEQUENCE</scope>
    <source>
        <tissue evidence="6">Whole embryo</tissue>
    </source>
</reference>
<gene>
    <name evidence="6" type="primary">Atpaf1</name>
</gene>
<proteinExistence type="evidence at transcript level"/>
<keyword evidence="4" id="KW-0496">Mitochondrion</keyword>